<name>A0A2N4U0Q3_9BURK</name>
<comment type="caution">
    <text evidence="2">The sequence shown here is derived from an EMBL/GenBank/DDBJ whole genome shotgun (WGS) entry which is preliminary data.</text>
</comment>
<dbReference type="RefSeq" id="WP_102075212.1">
    <property type="nucleotide sequence ID" value="NZ_PDNW01000018.1"/>
</dbReference>
<evidence type="ECO:0000256" key="1">
    <source>
        <dbReference type="SAM" id="SignalP"/>
    </source>
</evidence>
<feature type="chain" id="PRO_5014820556" evidence="1">
    <location>
        <begin position="20"/>
        <end position="138"/>
    </location>
</feature>
<dbReference type="Proteomes" id="UP000234190">
    <property type="component" value="Unassembled WGS sequence"/>
</dbReference>
<evidence type="ECO:0000313" key="3">
    <source>
        <dbReference type="Proteomes" id="UP000234190"/>
    </source>
</evidence>
<dbReference type="EMBL" id="PDNW01000018">
    <property type="protein sequence ID" value="PLC48577.1"/>
    <property type="molecule type" value="Genomic_DNA"/>
</dbReference>
<dbReference type="OrthoDB" id="14727at2"/>
<gene>
    <name evidence="2" type="ORF">CR159_17260</name>
</gene>
<sequence>MKLWLAAVALTAASSFAHAASTAITVYQDPNCGCCSGWVEHMRESGFDVTAIKTADMASVKEKLGVPSQLSSCHTGVVEATGQIIEGHVPASVVNKLLDDRSVKGVSAPGMPLNAPGMGKLDGNLVTVDFTGRPFSRD</sequence>
<evidence type="ECO:0000313" key="2">
    <source>
        <dbReference type="EMBL" id="PLC48577.1"/>
    </source>
</evidence>
<proteinExistence type="predicted"/>
<protein>
    <submittedName>
        <fullName evidence="2">CopG family transcriptional regulator</fullName>
    </submittedName>
</protein>
<dbReference type="InterPro" id="IPR007332">
    <property type="entry name" value="DUF411"/>
</dbReference>
<dbReference type="AlphaFoldDB" id="A0A2N4U0Q3"/>
<feature type="signal peptide" evidence="1">
    <location>
        <begin position="1"/>
        <end position="19"/>
    </location>
</feature>
<keyword evidence="3" id="KW-1185">Reference proteome</keyword>
<organism evidence="2 3">
    <name type="scientific">Pollutimonas subterranea</name>
    <dbReference type="NCBI Taxonomy" id="2045210"/>
    <lineage>
        <taxon>Bacteria</taxon>
        <taxon>Pseudomonadati</taxon>
        <taxon>Pseudomonadota</taxon>
        <taxon>Betaproteobacteria</taxon>
        <taxon>Burkholderiales</taxon>
        <taxon>Alcaligenaceae</taxon>
        <taxon>Pollutimonas</taxon>
    </lineage>
</organism>
<accession>A0A2N4U0Q3</accession>
<keyword evidence="1" id="KW-0732">Signal</keyword>
<dbReference type="Pfam" id="PF04214">
    <property type="entry name" value="DUF411"/>
    <property type="match status" value="1"/>
</dbReference>
<reference evidence="2 3" key="1">
    <citation type="submission" date="2017-10" db="EMBL/GenBank/DDBJ databases">
        <title>Two draft genome sequences of Pusillimonas sp. strains isolated from a nitrate- and radionuclide-contaminated groundwater in Russia.</title>
        <authorList>
            <person name="Grouzdev D.S."/>
            <person name="Tourova T.P."/>
            <person name="Goeva M.A."/>
            <person name="Babich T.L."/>
            <person name="Sokolova D.S."/>
            <person name="Abdullin R."/>
            <person name="Poltaraus A.B."/>
            <person name="Toshchakov S.V."/>
            <person name="Nazina T.N."/>
        </authorList>
    </citation>
    <scope>NUCLEOTIDE SEQUENCE [LARGE SCALE GENOMIC DNA]</scope>
    <source>
        <strain evidence="2 3">JR1/69-3-13</strain>
    </source>
</reference>